<evidence type="ECO:0000256" key="1">
    <source>
        <dbReference type="SAM" id="Phobius"/>
    </source>
</evidence>
<sequence>MLYFFLCMRECLTSISILATMIHTTLCFFLVQMLLLLNKTD</sequence>
<keyword evidence="1" id="KW-0812">Transmembrane</keyword>
<proteinExistence type="predicted"/>
<evidence type="ECO:0000313" key="2">
    <source>
        <dbReference type="EMBL" id="JAE35404.1"/>
    </source>
</evidence>
<reference evidence="2" key="2">
    <citation type="journal article" date="2015" name="Data Brief">
        <title>Shoot transcriptome of the giant reed, Arundo donax.</title>
        <authorList>
            <person name="Barrero R.A."/>
            <person name="Guerrero F.D."/>
            <person name="Moolhuijzen P."/>
            <person name="Goolsby J.A."/>
            <person name="Tidwell J."/>
            <person name="Bellgard S.E."/>
            <person name="Bellgard M.I."/>
        </authorList>
    </citation>
    <scope>NUCLEOTIDE SEQUENCE</scope>
    <source>
        <tissue evidence="2">Shoot tissue taken approximately 20 cm above the soil surface</tissue>
    </source>
</reference>
<reference evidence="2" key="1">
    <citation type="submission" date="2014-09" db="EMBL/GenBank/DDBJ databases">
        <authorList>
            <person name="Magalhaes I.L.F."/>
            <person name="Oliveira U."/>
            <person name="Santos F.R."/>
            <person name="Vidigal T.H.D.A."/>
            <person name="Brescovit A.D."/>
            <person name="Santos A.J."/>
        </authorList>
    </citation>
    <scope>NUCLEOTIDE SEQUENCE</scope>
    <source>
        <tissue evidence="2">Shoot tissue taken approximately 20 cm above the soil surface</tissue>
    </source>
</reference>
<accession>A0A0A9HHW1</accession>
<organism evidence="2">
    <name type="scientific">Arundo donax</name>
    <name type="common">Giant reed</name>
    <name type="synonym">Donax arundinaceus</name>
    <dbReference type="NCBI Taxonomy" id="35708"/>
    <lineage>
        <taxon>Eukaryota</taxon>
        <taxon>Viridiplantae</taxon>
        <taxon>Streptophyta</taxon>
        <taxon>Embryophyta</taxon>
        <taxon>Tracheophyta</taxon>
        <taxon>Spermatophyta</taxon>
        <taxon>Magnoliopsida</taxon>
        <taxon>Liliopsida</taxon>
        <taxon>Poales</taxon>
        <taxon>Poaceae</taxon>
        <taxon>PACMAD clade</taxon>
        <taxon>Arundinoideae</taxon>
        <taxon>Arundineae</taxon>
        <taxon>Arundo</taxon>
    </lineage>
</organism>
<protein>
    <submittedName>
        <fullName evidence="2">Uncharacterized protein</fullName>
    </submittedName>
</protein>
<keyword evidence="1" id="KW-0472">Membrane</keyword>
<keyword evidence="1" id="KW-1133">Transmembrane helix</keyword>
<name>A0A0A9HHW1_ARUDO</name>
<dbReference type="EMBL" id="GBRH01162492">
    <property type="protein sequence ID" value="JAE35404.1"/>
    <property type="molecule type" value="Transcribed_RNA"/>
</dbReference>
<feature type="transmembrane region" description="Helical" evidence="1">
    <location>
        <begin position="12"/>
        <end position="37"/>
    </location>
</feature>
<dbReference type="AlphaFoldDB" id="A0A0A9HHW1"/>